<dbReference type="AlphaFoldDB" id="A0A0N1IFD4"/>
<keyword evidence="2" id="KW-1185">Reference proteome</keyword>
<organism evidence="1 2">
    <name type="scientific">Papilio machaon</name>
    <name type="common">Old World swallowtail butterfly</name>
    <dbReference type="NCBI Taxonomy" id="76193"/>
    <lineage>
        <taxon>Eukaryota</taxon>
        <taxon>Metazoa</taxon>
        <taxon>Ecdysozoa</taxon>
        <taxon>Arthropoda</taxon>
        <taxon>Hexapoda</taxon>
        <taxon>Insecta</taxon>
        <taxon>Pterygota</taxon>
        <taxon>Neoptera</taxon>
        <taxon>Endopterygota</taxon>
        <taxon>Lepidoptera</taxon>
        <taxon>Glossata</taxon>
        <taxon>Ditrysia</taxon>
        <taxon>Papilionoidea</taxon>
        <taxon>Papilionidae</taxon>
        <taxon>Papilioninae</taxon>
        <taxon>Papilio</taxon>
    </lineage>
</organism>
<evidence type="ECO:0000313" key="2">
    <source>
        <dbReference type="Proteomes" id="UP000053240"/>
    </source>
</evidence>
<dbReference type="EMBL" id="KQ461072">
    <property type="protein sequence ID" value="KPJ09821.1"/>
    <property type="molecule type" value="Genomic_DNA"/>
</dbReference>
<accession>A0A0N1IFD4</accession>
<name>A0A0N1IFD4_PAPMA</name>
<protein>
    <submittedName>
        <fullName evidence="1">Uncharacterized protein</fullName>
    </submittedName>
</protein>
<evidence type="ECO:0000313" key="1">
    <source>
        <dbReference type="EMBL" id="KPJ09821.1"/>
    </source>
</evidence>
<gene>
    <name evidence="1" type="ORF">RR48_03425</name>
</gene>
<sequence length="70" mass="7987">MKTLHVDDAVFTKVALKESYSKCSVQLTLLHSAHRIATLQTLYNTIVVRLQFAYRYDVTIRPTSTACLEL</sequence>
<proteinExistence type="predicted"/>
<reference evidence="1 2" key="1">
    <citation type="journal article" date="2015" name="Nat. Commun.">
        <title>Outbred genome sequencing and CRISPR/Cas9 gene editing in butterflies.</title>
        <authorList>
            <person name="Li X."/>
            <person name="Fan D."/>
            <person name="Zhang W."/>
            <person name="Liu G."/>
            <person name="Zhang L."/>
            <person name="Zhao L."/>
            <person name="Fang X."/>
            <person name="Chen L."/>
            <person name="Dong Y."/>
            <person name="Chen Y."/>
            <person name="Ding Y."/>
            <person name="Zhao R."/>
            <person name="Feng M."/>
            <person name="Zhu Y."/>
            <person name="Feng Y."/>
            <person name="Jiang X."/>
            <person name="Zhu D."/>
            <person name="Xiang H."/>
            <person name="Feng X."/>
            <person name="Li S."/>
            <person name="Wang J."/>
            <person name="Zhang G."/>
            <person name="Kronforst M.R."/>
            <person name="Wang W."/>
        </authorList>
    </citation>
    <scope>NUCLEOTIDE SEQUENCE [LARGE SCALE GENOMIC DNA]</scope>
    <source>
        <strain evidence="1">Ya'a_city_454_Pm</strain>
        <tissue evidence="1">Whole body</tissue>
    </source>
</reference>
<dbReference type="Proteomes" id="UP000053240">
    <property type="component" value="Unassembled WGS sequence"/>
</dbReference>
<dbReference type="InParanoid" id="A0A0N1IFD4"/>